<keyword evidence="5" id="KW-0418">Kinase</keyword>
<dbReference type="CDD" id="cd17546">
    <property type="entry name" value="REC_hyHK_CKI1_RcsC-like"/>
    <property type="match status" value="1"/>
</dbReference>
<dbReference type="InterPro" id="IPR000014">
    <property type="entry name" value="PAS"/>
</dbReference>
<evidence type="ECO:0000256" key="2">
    <source>
        <dbReference type="ARBA" id="ARBA00012438"/>
    </source>
</evidence>
<keyword evidence="4" id="KW-0808">Transferase</keyword>
<dbReference type="Gene3D" id="1.10.287.130">
    <property type="match status" value="1"/>
</dbReference>
<dbReference type="HOGENOM" id="CLU_000445_114_15_6"/>
<evidence type="ECO:0000256" key="4">
    <source>
        <dbReference type="ARBA" id="ARBA00022679"/>
    </source>
</evidence>
<gene>
    <name evidence="12" type="ORF">OLEAN_C32020</name>
</gene>
<evidence type="ECO:0000313" key="13">
    <source>
        <dbReference type="Proteomes" id="UP000032749"/>
    </source>
</evidence>
<keyword evidence="8" id="KW-0175">Coiled coil</keyword>
<comment type="catalytic activity">
    <reaction evidence="1">
        <text>ATP + protein L-histidine = ADP + protein N-phospho-L-histidine.</text>
        <dbReference type="EC" id="2.7.13.3"/>
    </reaction>
</comment>
<dbReference type="InterPro" id="IPR011006">
    <property type="entry name" value="CheY-like_superfamily"/>
</dbReference>
<dbReference type="GO" id="GO:0000155">
    <property type="term" value="F:phosphorelay sensor kinase activity"/>
    <property type="evidence" value="ECO:0007669"/>
    <property type="project" value="InterPro"/>
</dbReference>
<dbReference type="InterPro" id="IPR003661">
    <property type="entry name" value="HisK_dim/P_dom"/>
</dbReference>
<evidence type="ECO:0000259" key="10">
    <source>
        <dbReference type="PROSITE" id="PS50110"/>
    </source>
</evidence>
<dbReference type="GO" id="GO:0009927">
    <property type="term" value="F:histidine phosphotransfer kinase activity"/>
    <property type="evidence" value="ECO:0007669"/>
    <property type="project" value="TreeGrafter"/>
</dbReference>
<dbReference type="NCBIfam" id="TIGR00229">
    <property type="entry name" value="sensory_box"/>
    <property type="match status" value="1"/>
</dbReference>
<keyword evidence="6" id="KW-0902">Two-component regulatory system</keyword>
<dbReference type="InterPro" id="IPR000700">
    <property type="entry name" value="PAS-assoc_C"/>
</dbReference>
<dbReference type="Gene3D" id="3.30.450.20">
    <property type="entry name" value="PAS domain"/>
    <property type="match status" value="1"/>
</dbReference>
<dbReference type="InterPro" id="IPR036097">
    <property type="entry name" value="HisK_dim/P_sf"/>
</dbReference>
<dbReference type="SMART" id="SM00387">
    <property type="entry name" value="HATPase_c"/>
    <property type="match status" value="1"/>
</dbReference>
<dbReference type="SUPFAM" id="SSF47384">
    <property type="entry name" value="Homodimeric domain of signal transducing histidine kinase"/>
    <property type="match status" value="1"/>
</dbReference>
<dbReference type="InterPro" id="IPR003594">
    <property type="entry name" value="HATPase_dom"/>
</dbReference>
<dbReference type="OrthoDB" id="5555669at2"/>
<dbReference type="Pfam" id="PF00072">
    <property type="entry name" value="Response_reg"/>
    <property type="match status" value="1"/>
</dbReference>
<dbReference type="AlphaFoldDB" id="R4YTX5"/>
<dbReference type="InterPro" id="IPR013656">
    <property type="entry name" value="PAS_4"/>
</dbReference>
<sequence>MDVKNRNKLENRLFAQLWKKSLDNMFILKVIDNDFYIISTNEAQQEAVSIEALEHFNKPLREVLPSDIYNFVVPNYERCTQQQAPIQYEESEAFTSGDGSMRHWSTMLSPINNEQGDTEYIFGISRNITELTNAKKAAESSAKEAEKANQVKTTFLANMSHEMRTPLNGIQCAVELLKEVEDEKEKIELLNIIESSTEALSKQTSDILLYAKIGRGKISLQNRNFSPTELVNAVIRIVSNSATVKGIKLDIDIDKKVPLLIKGDPDRIKQVLLNIVNNAIKFTCEGRISISLKHNDTLQQLQFSVIDTGIGILESDQEKLFKPFSQIDDSATRQFEGNGLGLVISKELVQLMQGEIKLTSRVGVGSECQFTIIYEAATEVKELKQTSQAKISKQIHVLIVEDNPINQIVLKKILIQPGVSITLVNDGQQALDICQHNFFDIILMDWHMPVLDGLEATRILRKTINYTKIPILGLTASVMEEDIKACIEAGMNEVMAKPIKRETLFNAIAKYTNFQPHTNKNKNLS</sequence>
<name>R4YTX5_OLEAN</name>
<feature type="coiled-coil region" evidence="8">
    <location>
        <begin position="128"/>
        <end position="193"/>
    </location>
</feature>
<dbReference type="Pfam" id="PF02518">
    <property type="entry name" value="HATPase_c"/>
    <property type="match status" value="1"/>
</dbReference>
<dbReference type="PANTHER" id="PTHR43047:SF72">
    <property type="entry name" value="OSMOSENSING HISTIDINE PROTEIN KINASE SLN1"/>
    <property type="match status" value="1"/>
</dbReference>
<dbReference type="SMART" id="SM00448">
    <property type="entry name" value="REC"/>
    <property type="match status" value="1"/>
</dbReference>
<dbReference type="EMBL" id="FO203512">
    <property type="protein sequence ID" value="CCK77378.1"/>
    <property type="molecule type" value="Genomic_DNA"/>
</dbReference>
<dbReference type="CDD" id="cd16922">
    <property type="entry name" value="HATPase_EvgS-ArcB-TorS-like"/>
    <property type="match status" value="1"/>
</dbReference>
<dbReference type="PANTHER" id="PTHR43047">
    <property type="entry name" value="TWO-COMPONENT HISTIDINE PROTEIN KINASE"/>
    <property type="match status" value="1"/>
</dbReference>
<dbReference type="PROSITE" id="PS50109">
    <property type="entry name" value="HIS_KIN"/>
    <property type="match status" value="1"/>
</dbReference>
<evidence type="ECO:0000256" key="3">
    <source>
        <dbReference type="ARBA" id="ARBA00022553"/>
    </source>
</evidence>
<dbReference type="Proteomes" id="UP000032749">
    <property type="component" value="Chromosome"/>
</dbReference>
<evidence type="ECO:0000256" key="6">
    <source>
        <dbReference type="ARBA" id="ARBA00023012"/>
    </source>
</evidence>
<dbReference type="GO" id="GO:0005886">
    <property type="term" value="C:plasma membrane"/>
    <property type="evidence" value="ECO:0007669"/>
    <property type="project" value="TreeGrafter"/>
</dbReference>
<evidence type="ECO:0000259" key="11">
    <source>
        <dbReference type="PROSITE" id="PS50113"/>
    </source>
</evidence>
<evidence type="ECO:0000256" key="5">
    <source>
        <dbReference type="ARBA" id="ARBA00022777"/>
    </source>
</evidence>
<dbReference type="InterPro" id="IPR001789">
    <property type="entry name" value="Sig_transdc_resp-reg_receiver"/>
</dbReference>
<dbReference type="PRINTS" id="PR00344">
    <property type="entry name" value="BCTRLSENSOR"/>
</dbReference>
<dbReference type="SUPFAM" id="SSF55785">
    <property type="entry name" value="PYP-like sensor domain (PAS domain)"/>
    <property type="match status" value="1"/>
</dbReference>
<dbReference type="Pfam" id="PF08448">
    <property type="entry name" value="PAS_4"/>
    <property type="match status" value="1"/>
</dbReference>
<reference evidence="12 13" key="1">
    <citation type="journal article" date="2013" name="Nat. Commun.">
        <title>Genome sequence and functional genomic analysis of the oil-degrading bacterium Oleispira antarctica.</title>
        <authorList>
            <person name="Kube M."/>
            <person name="Chernikova T.N."/>
            <person name="Al-Ramahi Y."/>
            <person name="Beloqui A."/>
            <person name="Lopez-Cortez N."/>
            <person name="Guazzaroni M.E."/>
            <person name="Heipieper H.J."/>
            <person name="Klages S."/>
            <person name="Kotsyurbenko O.R."/>
            <person name="Langer I."/>
            <person name="Nechitaylo T.Y."/>
            <person name="Lunsdorf H."/>
            <person name="Fernandez M."/>
            <person name="Juarez S."/>
            <person name="Ciordia S."/>
            <person name="Singer A."/>
            <person name="Kagan O."/>
            <person name="Egorova O."/>
            <person name="Petit P.A."/>
            <person name="Stogios P."/>
            <person name="Kim Y."/>
            <person name="Tchigvintsev A."/>
            <person name="Flick R."/>
            <person name="Denaro R."/>
            <person name="Genovese M."/>
            <person name="Albar J.P."/>
            <person name="Reva O.N."/>
            <person name="Martinez-Gomariz M."/>
            <person name="Tran H."/>
            <person name="Ferrer M."/>
            <person name="Savchenko A."/>
            <person name="Yakunin A.F."/>
            <person name="Yakimov M.M."/>
            <person name="Golyshina O.V."/>
            <person name="Reinhardt R."/>
            <person name="Golyshin P.N."/>
        </authorList>
    </citation>
    <scope>NUCLEOTIDE SEQUENCE [LARGE SCALE GENOMIC DNA]</scope>
</reference>
<keyword evidence="13" id="KW-1185">Reference proteome</keyword>
<feature type="modified residue" description="4-aspartylphosphate" evidence="7">
    <location>
        <position position="445"/>
    </location>
</feature>
<dbReference type="KEGG" id="oai:OLEAN_C32020"/>
<evidence type="ECO:0000313" key="12">
    <source>
        <dbReference type="EMBL" id="CCK77378.1"/>
    </source>
</evidence>
<dbReference type="SUPFAM" id="SSF55874">
    <property type="entry name" value="ATPase domain of HSP90 chaperone/DNA topoisomerase II/histidine kinase"/>
    <property type="match status" value="1"/>
</dbReference>
<dbReference type="InterPro" id="IPR035965">
    <property type="entry name" value="PAS-like_dom_sf"/>
</dbReference>
<evidence type="ECO:0000256" key="7">
    <source>
        <dbReference type="PROSITE-ProRule" id="PRU00169"/>
    </source>
</evidence>
<accession>R4YTX5</accession>
<dbReference type="InterPro" id="IPR036890">
    <property type="entry name" value="HATPase_C_sf"/>
</dbReference>
<feature type="domain" description="PAC" evidence="11">
    <location>
        <begin position="87"/>
        <end position="140"/>
    </location>
</feature>
<keyword evidence="3 7" id="KW-0597">Phosphoprotein</keyword>
<feature type="domain" description="Histidine kinase" evidence="9">
    <location>
        <begin position="158"/>
        <end position="376"/>
    </location>
</feature>
<evidence type="ECO:0000256" key="1">
    <source>
        <dbReference type="ARBA" id="ARBA00000085"/>
    </source>
</evidence>
<dbReference type="STRING" id="698738.OLEAN_C32020"/>
<dbReference type="InterPro" id="IPR005467">
    <property type="entry name" value="His_kinase_dom"/>
</dbReference>
<feature type="domain" description="Response regulatory" evidence="10">
    <location>
        <begin position="396"/>
        <end position="512"/>
    </location>
</feature>
<dbReference type="PROSITE" id="PS50113">
    <property type="entry name" value="PAC"/>
    <property type="match status" value="1"/>
</dbReference>
<proteinExistence type="predicted"/>
<organism evidence="12 13">
    <name type="scientific">Oleispira antarctica RB-8</name>
    <dbReference type="NCBI Taxonomy" id="698738"/>
    <lineage>
        <taxon>Bacteria</taxon>
        <taxon>Pseudomonadati</taxon>
        <taxon>Pseudomonadota</taxon>
        <taxon>Gammaproteobacteria</taxon>
        <taxon>Oceanospirillales</taxon>
        <taxon>Oceanospirillaceae</taxon>
        <taxon>Oleispira</taxon>
    </lineage>
</organism>
<dbReference type="SUPFAM" id="SSF52172">
    <property type="entry name" value="CheY-like"/>
    <property type="match status" value="1"/>
</dbReference>
<evidence type="ECO:0000259" key="9">
    <source>
        <dbReference type="PROSITE" id="PS50109"/>
    </source>
</evidence>
<protein>
    <recommendedName>
        <fullName evidence="2">histidine kinase</fullName>
        <ecNumber evidence="2">2.7.13.3</ecNumber>
    </recommendedName>
</protein>
<dbReference type="InterPro" id="IPR004358">
    <property type="entry name" value="Sig_transdc_His_kin-like_C"/>
</dbReference>
<dbReference type="FunFam" id="3.30.565.10:FF:000010">
    <property type="entry name" value="Sensor histidine kinase RcsC"/>
    <property type="match status" value="1"/>
</dbReference>
<dbReference type="Gene3D" id="3.30.565.10">
    <property type="entry name" value="Histidine kinase-like ATPase, C-terminal domain"/>
    <property type="match status" value="1"/>
</dbReference>
<dbReference type="CDD" id="cd00082">
    <property type="entry name" value="HisKA"/>
    <property type="match status" value="1"/>
</dbReference>
<dbReference type="Gene3D" id="3.40.50.2300">
    <property type="match status" value="1"/>
</dbReference>
<dbReference type="PATRIC" id="fig|698738.3.peg.3329"/>
<dbReference type="Pfam" id="PF00512">
    <property type="entry name" value="HisKA"/>
    <property type="match status" value="1"/>
</dbReference>
<dbReference type="SMART" id="SM00388">
    <property type="entry name" value="HisKA"/>
    <property type="match status" value="1"/>
</dbReference>
<dbReference type="PROSITE" id="PS50110">
    <property type="entry name" value="RESPONSE_REGULATORY"/>
    <property type="match status" value="1"/>
</dbReference>
<dbReference type="EC" id="2.7.13.3" evidence="2"/>
<evidence type="ECO:0000256" key="8">
    <source>
        <dbReference type="SAM" id="Coils"/>
    </source>
</evidence>